<comment type="caution">
    <text evidence="3">The sequence shown here is derived from an EMBL/GenBank/DDBJ whole genome shotgun (WGS) entry which is preliminary data.</text>
</comment>
<dbReference type="InterPro" id="IPR002035">
    <property type="entry name" value="VWF_A"/>
</dbReference>
<dbReference type="SUPFAM" id="SSF53300">
    <property type="entry name" value="vWA-like"/>
    <property type="match status" value="1"/>
</dbReference>
<name>A0ABX1SZD6_9BIFI</name>
<feature type="transmembrane region" description="Helical" evidence="1">
    <location>
        <begin position="12"/>
        <end position="31"/>
    </location>
</feature>
<gene>
    <name evidence="3" type="ORF">G1C94_0804</name>
</gene>
<proteinExistence type="predicted"/>
<dbReference type="InterPro" id="IPR036465">
    <property type="entry name" value="vWFA_dom_sf"/>
</dbReference>
<keyword evidence="1" id="KW-0472">Membrane</keyword>
<sequence length="342" mass="35689">MSSFTLSPSLGWPAGGAIAAVMLLFAVVSVVRHACGKGGDETVMSCVRRTLICLIIGAMALTPSVASATTSRAVNNTDVVVAVDVTGSMAVTDAQYGSAQTVTRLQAAKQAVQDLTEAYADSSFAALRFGASGTLDVPLTPDEAAINNWASTLTPEATSVSSGSSLDAPLDQLVTTLKSIREAHPEHAIVLYLITDGEQTSSKARRSFSTLRSYLNDAFAVGVGSTKGGKIPLIQDGISGKDGTTEEQWVTDPDTGQPGVSAMDEDNIKDLADEMGGTALFVSQSDTLANGRSAQASNKWKVTVTTKQRTRLTPVIWPLAIALTVLLAWEIGAGAVLSRRLL</sequence>
<accession>A0ABX1SZD6</accession>
<protein>
    <submittedName>
        <fullName evidence="3">VWA domain-containing protein</fullName>
    </submittedName>
</protein>
<keyword evidence="1" id="KW-1133">Transmembrane helix</keyword>
<evidence type="ECO:0000313" key="4">
    <source>
        <dbReference type="Proteomes" id="UP000553756"/>
    </source>
</evidence>
<dbReference type="Gene3D" id="3.40.50.410">
    <property type="entry name" value="von Willebrand factor, type A domain"/>
    <property type="match status" value="1"/>
</dbReference>
<keyword evidence="1" id="KW-0812">Transmembrane</keyword>
<dbReference type="RefSeq" id="WP_172145084.1">
    <property type="nucleotide sequence ID" value="NZ_JAAIIJ010000015.1"/>
</dbReference>
<dbReference type="EMBL" id="JAAIIJ010000015">
    <property type="protein sequence ID" value="NMN02182.1"/>
    <property type="molecule type" value="Genomic_DNA"/>
</dbReference>
<evidence type="ECO:0000259" key="2">
    <source>
        <dbReference type="PROSITE" id="PS50234"/>
    </source>
</evidence>
<reference evidence="3 4" key="1">
    <citation type="submission" date="2020-02" db="EMBL/GenBank/DDBJ databases">
        <title>Characterization of phylogenetic diversity of novel bifidobacterial species isolated in Czech ZOOs.</title>
        <authorList>
            <person name="Lugli G.A."/>
            <person name="Vera N.B."/>
            <person name="Ventura M."/>
        </authorList>
    </citation>
    <scope>NUCLEOTIDE SEQUENCE [LARGE SCALE GENOMIC DNA]</scope>
    <source>
        <strain evidence="3 4">DSM 109963</strain>
    </source>
</reference>
<feature type="transmembrane region" description="Helical" evidence="1">
    <location>
        <begin position="315"/>
        <end position="337"/>
    </location>
</feature>
<feature type="domain" description="VWFA" evidence="2">
    <location>
        <begin position="78"/>
        <end position="275"/>
    </location>
</feature>
<evidence type="ECO:0000313" key="3">
    <source>
        <dbReference type="EMBL" id="NMN02182.1"/>
    </source>
</evidence>
<dbReference type="PROSITE" id="PS50234">
    <property type="entry name" value="VWFA"/>
    <property type="match status" value="1"/>
</dbReference>
<keyword evidence="4" id="KW-1185">Reference proteome</keyword>
<dbReference type="Proteomes" id="UP000553756">
    <property type="component" value="Unassembled WGS sequence"/>
</dbReference>
<evidence type="ECO:0000256" key="1">
    <source>
        <dbReference type="SAM" id="Phobius"/>
    </source>
</evidence>
<dbReference type="CDD" id="cd00198">
    <property type="entry name" value="vWFA"/>
    <property type="match status" value="1"/>
</dbReference>
<dbReference type="Pfam" id="PF13519">
    <property type="entry name" value="VWA_2"/>
    <property type="match status" value="1"/>
</dbReference>
<organism evidence="3 4">
    <name type="scientific">Bifidobacterium panos</name>
    <dbReference type="NCBI Taxonomy" id="2675321"/>
    <lineage>
        <taxon>Bacteria</taxon>
        <taxon>Bacillati</taxon>
        <taxon>Actinomycetota</taxon>
        <taxon>Actinomycetes</taxon>
        <taxon>Bifidobacteriales</taxon>
        <taxon>Bifidobacteriaceae</taxon>
        <taxon>Bifidobacterium</taxon>
    </lineage>
</organism>